<dbReference type="HAMAP" id="MF_00093">
    <property type="entry name" value="Rel_fac_1"/>
    <property type="match status" value="1"/>
</dbReference>
<dbReference type="Pfam" id="PF03462">
    <property type="entry name" value="PCRF"/>
    <property type="match status" value="1"/>
</dbReference>
<keyword evidence="8" id="KW-0175">Coiled coil</keyword>
<feature type="modified residue" description="N5-methylglutamine" evidence="7">
    <location>
        <position position="239"/>
    </location>
</feature>
<comment type="function">
    <text evidence="1 7">Peptide chain release factor 1 directs the termination of translation in response to the peptide chain termination codons UAG and UAA.</text>
</comment>
<evidence type="ECO:0000313" key="11">
    <source>
        <dbReference type="Proteomes" id="UP000189777"/>
    </source>
</evidence>
<feature type="domain" description="Prokaryotic-type class I peptide chain release factors" evidence="9">
    <location>
        <begin position="232"/>
        <end position="248"/>
    </location>
</feature>
<dbReference type="InterPro" id="IPR004373">
    <property type="entry name" value="RF-1"/>
</dbReference>
<dbReference type="NCBIfam" id="TIGR00019">
    <property type="entry name" value="prfA"/>
    <property type="match status" value="1"/>
</dbReference>
<evidence type="ECO:0000256" key="1">
    <source>
        <dbReference type="ARBA" id="ARBA00002986"/>
    </source>
</evidence>
<keyword evidence="11" id="KW-1185">Reference proteome</keyword>
<dbReference type="NCBIfam" id="NF001859">
    <property type="entry name" value="PRK00591.1"/>
    <property type="match status" value="1"/>
</dbReference>
<feature type="coiled-coil region" evidence="8">
    <location>
        <begin position="261"/>
        <end position="288"/>
    </location>
</feature>
<dbReference type="STRING" id="526729.SAMN04324258_0135"/>
<sequence length="365" mass="39451">MTTETFAAARPLLDEHAEIERALADPAVHADAGRARSLGRRYAELNQVAAAYRAWELARDDAEAAAELADEDEAFAAELPGLRTAADAAAERLRRVLVPRDPDDARDVILEIKAGEGGDESALFAGDLLRMYLRYAERRGWATQVLDATETELGGYKDVQVAIKARSISDPAEGVWASLKYEGGVHRVQRVPVTESQGRIHTSAAGVLVLPEVDDPGEVEIDPGDLRIDVYRSSGPGGQSVNTTDSAVRITHVPTGIVVSMQNEKSQLQNKEQAMRVLRARLLAAQQEAAAAAAADVRRSQVRTVDRSERIRTYNFPENRIADHRTGYKAYNLDHVLTGDLDPVVRSAVDADEAARLAAAGGTGA</sequence>
<accession>A0A1T5I883</accession>
<evidence type="ECO:0000256" key="6">
    <source>
        <dbReference type="ARBA" id="ARBA00050039"/>
    </source>
</evidence>
<dbReference type="GO" id="GO:0005737">
    <property type="term" value="C:cytoplasm"/>
    <property type="evidence" value="ECO:0007669"/>
    <property type="project" value="UniProtKB-SubCell"/>
</dbReference>
<dbReference type="InterPro" id="IPR000352">
    <property type="entry name" value="Pep_chain_release_fac_I"/>
</dbReference>
<organism evidence="10 11">
    <name type="scientific">Krasilnikoviella flava</name>
    <dbReference type="NCBI Taxonomy" id="526729"/>
    <lineage>
        <taxon>Bacteria</taxon>
        <taxon>Bacillati</taxon>
        <taxon>Actinomycetota</taxon>
        <taxon>Actinomycetes</taxon>
        <taxon>Micrococcales</taxon>
        <taxon>Promicromonosporaceae</taxon>
        <taxon>Krasilnikoviella</taxon>
    </lineage>
</organism>
<dbReference type="FunFam" id="3.30.160.20:FF:000004">
    <property type="entry name" value="Peptide chain release factor 1"/>
    <property type="match status" value="1"/>
</dbReference>
<evidence type="ECO:0000256" key="3">
    <source>
        <dbReference type="ARBA" id="ARBA00022481"/>
    </source>
</evidence>
<dbReference type="SUPFAM" id="SSF75620">
    <property type="entry name" value="Release factor"/>
    <property type="match status" value="1"/>
</dbReference>
<dbReference type="Gene3D" id="3.30.160.20">
    <property type="match status" value="1"/>
</dbReference>
<dbReference type="EMBL" id="FUZQ01000001">
    <property type="protein sequence ID" value="SKC35328.1"/>
    <property type="molecule type" value="Genomic_DNA"/>
</dbReference>
<evidence type="ECO:0000256" key="5">
    <source>
        <dbReference type="ARBA" id="ARBA00022917"/>
    </source>
</evidence>
<proteinExistence type="inferred from homology"/>
<dbReference type="InterPro" id="IPR050057">
    <property type="entry name" value="Prokaryotic/Mito_RF"/>
</dbReference>
<dbReference type="InterPro" id="IPR045853">
    <property type="entry name" value="Pep_chain_release_fac_I_sf"/>
</dbReference>
<dbReference type="InterPro" id="IPR005139">
    <property type="entry name" value="PCRF"/>
</dbReference>
<evidence type="ECO:0000259" key="9">
    <source>
        <dbReference type="PROSITE" id="PS00745"/>
    </source>
</evidence>
<evidence type="ECO:0000313" key="10">
    <source>
        <dbReference type="EMBL" id="SKC35328.1"/>
    </source>
</evidence>
<dbReference type="Proteomes" id="UP000189777">
    <property type="component" value="Unassembled WGS sequence"/>
</dbReference>
<name>A0A1T5I883_9MICO</name>
<keyword evidence="3 7" id="KW-0488">Methylation</keyword>
<keyword evidence="4 7" id="KW-0963">Cytoplasm</keyword>
<evidence type="ECO:0000256" key="4">
    <source>
        <dbReference type="ARBA" id="ARBA00022490"/>
    </source>
</evidence>
<dbReference type="PANTHER" id="PTHR43804">
    <property type="entry name" value="LD18447P"/>
    <property type="match status" value="1"/>
</dbReference>
<comment type="subcellular location">
    <subcellularLocation>
        <location evidence="7">Cytoplasm</location>
    </subcellularLocation>
</comment>
<gene>
    <name evidence="7" type="primary">prfA</name>
    <name evidence="10" type="ORF">SAMN04324258_0135</name>
</gene>
<protein>
    <recommendedName>
        <fullName evidence="6 7">Peptide chain release factor 1</fullName>
        <shortName evidence="7">RF-1</shortName>
    </recommendedName>
</protein>
<dbReference type="PROSITE" id="PS00745">
    <property type="entry name" value="RF_PROK_I"/>
    <property type="match status" value="1"/>
</dbReference>
<reference evidence="10 11" key="1">
    <citation type="submission" date="2017-02" db="EMBL/GenBank/DDBJ databases">
        <authorList>
            <person name="Peterson S.W."/>
        </authorList>
    </citation>
    <scope>NUCLEOTIDE SEQUENCE [LARGE SCALE GENOMIC DNA]</scope>
    <source>
        <strain evidence="10 11">DSM 21481</strain>
    </source>
</reference>
<dbReference type="Gene3D" id="3.30.70.1660">
    <property type="match status" value="1"/>
</dbReference>
<dbReference type="RefSeq" id="WP_079569663.1">
    <property type="nucleotide sequence ID" value="NZ_FUZQ01000001.1"/>
</dbReference>
<comment type="similarity">
    <text evidence="2 7">Belongs to the prokaryotic/mitochondrial release factor family.</text>
</comment>
<dbReference type="Gene3D" id="6.10.140.1950">
    <property type="match status" value="1"/>
</dbReference>
<evidence type="ECO:0000256" key="7">
    <source>
        <dbReference type="HAMAP-Rule" id="MF_00093"/>
    </source>
</evidence>
<dbReference type="PANTHER" id="PTHR43804:SF7">
    <property type="entry name" value="LD18447P"/>
    <property type="match status" value="1"/>
</dbReference>
<comment type="PTM">
    <text evidence="7">Methylated by PrmC. Methylation increases the termination efficiency of RF1.</text>
</comment>
<dbReference type="Pfam" id="PF00472">
    <property type="entry name" value="RF-1"/>
    <property type="match status" value="1"/>
</dbReference>
<dbReference type="AlphaFoldDB" id="A0A1T5I883"/>
<dbReference type="OrthoDB" id="9806673at2"/>
<evidence type="ECO:0000256" key="2">
    <source>
        <dbReference type="ARBA" id="ARBA00010835"/>
    </source>
</evidence>
<dbReference type="SMART" id="SM00937">
    <property type="entry name" value="PCRF"/>
    <property type="match status" value="1"/>
</dbReference>
<keyword evidence="5 7" id="KW-0648">Protein biosynthesis</keyword>
<evidence type="ECO:0000256" key="8">
    <source>
        <dbReference type="SAM" id="Coils"/>
    </source>
</evidence>
<dbReference type="FunFam" id="3.30.70.1660:FF:000002">
    <property type="entry name" value="Peptide chain release factor 1"/>
    <property type="match status" value="1"/>
</dbReference>
<dbReference type="GO" id="GO:0016149">
    <property type="term" value="F:translation release factor activity, codon specific"/>
    <property type="evidence" value="ECO:0007669"/>
    <property type="project" value="UniProtKB-UniRule"/>
</dbReference>